<organism evidence="3 4">
    <name type="scientific">Zasmidium cellare ATCC 36951</name>
    <dbReference type="NCBI Taxonomy" id="1080233"/>
    <lineage>
        <taxon>Eukaryota</taxon>
        <taxon>Fungi</taxon>
        <taxon>Dikarya</taxon>
        <taxon>Ascomycota</taxon>
        <taxon>Pezizomycotina</taxon>
        <taxon>Dothideomycetes</taxon>
        <taxon>Dothideomycetidae</taxon>
        <taxon>Mycosphaerellales</taxon>
        <taxon>Mycosphaerellaceae</taxon>
        <taxon>Zasmidium</taxon>
    </lineage>
</organism>
<dbReference type="RefSeq" id="XP_033661925.1">
    <property type="nucleotide sequence ID" value="XM_033818573.1"/>
</dbReference>
<feature type="compositionally biased region" description="Low complexity" evidence="1">
    <location>
        <begin position="155"/>
        <end position="174"/>
    </location>
</feature>
<proteinExistence type="predicted"/>
<dbReference type="OrthoDB" id="18440at2759"/>
<feature type="compositionally biased region" description="Basic and acidic residues" evidence="1">
    <location>
        <begin position="192"/>
        <end position="205"/>
    </location>
</feature>
<dbReference type="GeneID" id="54571845"/>
<dbReference type="Proteomes" id="UP000799537">
    <property type="component" value="Unassembled WGS sequence"/>
</dbReference>
<accession>A0A6A6C6M9</accession>
<dbReference type="InterPro" id="IPR013087">
    <property type="entry name" value="Znf_C2H2_type"/>
</dbReference>
<keyword evidence="4" id="KW-1185">Reference proteome</keyword>
<dbReference type="InterPro" id="IPR039258">
    <property type="entry name" value="ZNF511"/>
</dbReference>
<evidence type="ECO:0000313" key="3">
    <source>
        <dbReference type="EMBL" id="KAF2161036.1"/>
    </source>
</evidence>
<dbReference type="AlphaFoldDB" id="A0A6A6C6M9"/>
<dbReference type="EMBL" id="ML993622">
    <property type="protein sequence ID" value="KAF2161036.1"/>
    <property type="molecule type" value="Genomic_DNA"/>
</dbReference>
<feature type="domain" description="C2H2-type" evidence="2">
    <location>
        <begin position="50"/>
        <end position="71"/>
    </location>
</feature>
<evidence type="ECO:0000259" key="2">
    <source>
        <dbReference type="PROSITE" id="PS00028"/>
    </source>
</evidence>
<gene>
    <name evidence="3" type="ORF">M409DRAFT_70102</name>
</gene>
<feature type="compositionally biased region" description="Basic and acidic residues" evidence="1">
    <location>
        <begin position="137"/>
        <end position="154"/>
    </location>
</feature>
<dbReference type="PROSITE" id="PS00028">
    <property type="entry name" value="ZINC_FINGER_C2H2_1"/>
    <property type="match status" value="1"/>
</dbReference>
<evidence type="ECO:0000313" key="4">
    <source>
        <dbReference type="Proteomes" id="UP000799537"/>
    </source>
</evidence>
<feature type="region of interest" description="Disordered" evidence="1">
    <location>
        <begin position="137"/>
        <end position="205"/>
    </location>
</feature>
<dbReference type="SMART" id="SM00355">
    <property type="entry name" value="ZnF_C2H2"/>
    <property type="match status" value="2"/>
</dbReference>
<reference evidence="3" key="1">
    <citation type="journal article" date="2020" name="Stud. Mycol.">
        <title>101 Dothideomycetes genomes: a test case for predicting lifestyles and emergence of pathogens.</title>
        <authorList>
            <person name="Haridas S."/>
            <person name="Albert R."/>
            <person name="Binder M."/>
            <person name="Bloem J."/>
            <person name="Labutti K."/>
            <person name="Salamov A."/>
            <person name="Andreopoulos B."/>
            <person name="Baker S."/>
            <person name="Barry K."/>
            <person name="Bills G."/>
            <person name="Bluhm B."/>
            <person name="Cannon C."/>
            <person name="Castanera R."/>
            <person name="Culley D."/>
            <person name="Daum C."/>
            <person name="Ezra D."/>
            <person name="Gonzalez J."/>
            <person name="Henrissat B."/>
            <person name="Kuo A."/>
            <person name="Liang C."/>
            <person name="Lipzen A."/>
            <person name="Lutzoni F."/>
            <person name="Magnuson J."/>
            <person name="Mondo S."/>
            <person name="Nolan M."/>
            <person name="Ohm R."/>
            <person name="Pangilinan J."/>
            <person name="Park H.-J."/>
            <person name="Ramirez L."/>
            <person name="Alfaro M."/>
            <person name="Sun H."/>
            <person name="Tritt A."/>
            <person name="Yoshinaga Y."/>
            <person name="Zwiers L.-H."/>
            <person name="Turgeon B."/>
            <person name="Goodwin S."/>
            <person name="Spatafora J."/>
            <person name="Crous P."/>
            <person name="Grigoriev I."/>
        </authorList>
    </citation>
    <scope>NUCLEOTIDE SEQUENCE</scope>
    <source>
        <strain evidence="3">ATCC 36951</strain>
    </source>
</reference>
<dbReference type="PANTHER" id="PTHR21354:SF0">
    <property type="entry name" value="ZINC FINGER PROTEIN 511"/>
    <property type="match status" value="1"/>
</dbReference>
<name>A0A6A6C6M9_ZASCE</name>
<evidence type="ECO:0000256" key="1">
    <source>
        <dbReference type="SAM" id="MobiDB-lite"/>
    </source>
</evidence>
<sequence>MAHTPKYTELESEHDDRQAFNCLLPPHSAQTFATYADFEIHYTQTHTNRCRECNKNFPSDHFLDLHLTENHDPIVATRRDNGEKTYVCFVEGCDKVCQDWKKRRNHLVDKHGFPRNYNFFIVNDGIDGRYSMLRRGVDENGHRKSSRERGRRDSSATVTTQTTDATSLSLASDSVVEEESERARPKASIPKTRSEKKVMPAKSKEVSVDAVTKSMSSLQFVPRSVTFGKKKGKSGFAKQ</sequence>
<protein>
    <recommendedName>
        <fullName evidence="2">C2H2-type domain-containing protein</fullName>
    </recommendedName>
</protein>
<dbReference type="PANTHER" id="PTHR21354">
    <property type="entry name" value="ZINC FINGER PROTEIN 511"/>
    <property type="match status" value="1"/>
</dbReference>